<reference evidence="5 6" key="1">
    <citation type="submission" date="2020-01" db="EMBL/GenBank/DDBJ databases">
        <title>Genomes assembled from Gulf of Kutch pelagic sediment metagenomes.</title>
        <authorList>
            <person name="Chandrashekar M."/>
            <person name="Mahajan M.S."/>
            <person name="Dave K.J."/>
            <person name="Vatsa P."/>
            <person name="Nathani N.M."/>
        </authorList>
    </citation>
    <scope>NUCLEOTIDE SEQUENCE [LARGE SCALE GENOMIC DNA]</scope>
    <source>
        <strain evidence="5">KS3-K002</strain>
    </source>
</reference>
<name>A0AAE4Z5G0_9BACT</name>
<dbReference type="Gene3D" id="2.60.40.1190">
    <property type="match status" value="1"/>
</dbReference>
<protein>
    <recommendedName>
        <fullName evidence="7">Carbohydrate binding family 9 domain-containing protein</fullName>
    </recommendedName>
</protein>
<feature type="chain" id="PRO_5041978821" description="Carbohydrate binding family 9 domain-containing protein" evidence="2">
    <location>
        <begin position="26"/>
        <end position="892"/>
    </location>
</feature>
<feature type="domain" description="Carbohydrate-binding" evidence="3">
    <location>
        <begin position="55"/>
        <end position="210"/>
    </location>
</feature>
<keyword evidence="2" id="KW-0732">Signal</keyword>
<evidence type="ECO:0000256" key="2">
    <source>
        <dbReference type="SAM" id="SignalP"/>
    </source>
</evidence>
<dbReference type="GO" id="GO:0016052">
    <property type="term" value="P:carbohydrate catabolic process"/>
    <property type="evidence" value="ECO:0007669"/>
    <property type="project" value="InterPro"/>
</dbReference>
<dbReference type="CDD" id="cd09618">
    <property type="entry name" value="CBM9_like_2"/>
    <property type="match status" value="1"/>
</dbReference>
<dbReference type="GO" id="GO:0030246">
    <property type="term" value="F:carbohydrate binding"/>
    <property type="evidence" value="ECO:0007669"/>
    <property type="project" value="InterPro"/>
</dbReference>
<dbReference type="InterPro" id="IPR010502">
    <property type="entry name" value="Carb-bd_dom_fam9"/>
</dbReference>
<feature type="domain" description="DUF5916" evidence="4">
    <location>
        <begin position="810"/>
        <end position="890"/>
    </location>
</feature>
<accession>A0AAE4Z5G0</accession>
<feature type="domain" description="DUF5916" evidence="4">
    <location>
        <begin position="246"/>
        <end position="772"/>
    </location>
</feature>
<evidence type="ECO:0000259" key="4">
    <source>
        <dbReference type="Pfam" id="PF19313"/>
    </source>
</evidence>
<dbReference type="Pfam" id="PF19313">
    <property type="entry name" value="DUF5916"/>
    <property type="match status" value="2"/>
</dbReference>
<dbReference type="Pfam" id="PF06452">
    <property type="entry name" value="CBM9_1"/>
    <property type="match status" value="1"/>
</dbReference>
<comment type="caution">
    <text evidence="5">The sequence shown here is derived from an EMBL/GenBank/DDBJ whole genome shotgun (WGS) entry which is preliminary data.</text>
</comment>
<dbReference type="EMBL" id="JAACAK010000009">
    <property type="protein sequence ID" value="NIR73699.1"/>
    <property type="molecule type" value="Genomic_DNA"/>
</dbReference>
<dbReference type="GO" id="GO:0004553">
    <property type="term" value="F:hydrolase activity, hydrolyzing O-glycosyl compounds"/>
    <property type="evidence" value="ECO:0007669"/>
    <property type="project" value="InterPro"/>
</dbReference>
<evidence type="ECO:0000259" key="3">
    <source>
        <dbReference type="Pfam" id="PF06452"/>
    </source>
</evidence>
<sequence length="892" mass="99836">MAPRIARVALTALLVTCGGVAPLLAEEEDPENKKKPDPEPYLAVATRATPGTPEIDGRLDEAAWALAEPISDFVQRDPNEGEPASERTETRVLYDDGAIYVGVRAYDSDPGEIIGQLTRRDQYSPSDWIVVSIDSYYDRRTAFEFRVNPAGVERDMFRYNDTWQDVSWNAVWDVATTIDDEGWIAEFRIPLSQLRFSEAEEQVWGFNIERVIQRKNETVQWKPIPKDASGWVSEYGVLRGLTGIEPPRRLELQPYVVAQQAFAPAQRGNPFEDGTETWGTVGGDLRYGVTNSLTLNMTINPDFGQVEADPSVVNLSAFETFFSERRPFFLEGANIFRLPLNGGGGIEQLFYSRRIGRRPQGGADRRGGYADSPSNTTIIGAAKLSGKSANGWSVGVLNAVTSDEEATVIDSAGAVHHDVVEPLTNYGVARIQKDFREGQSAVGGMFTAVNRKLTDNLSFLRSAAYTGGIDARHRFGDGNWELSGQVLGSYILGSREAIEIAQNSSARYFQRPDADHLNFDAERTSLYGTSGAFSFGKIGGGHWRGSLNTQWVSPGFETNDIGFQRSADVIRNNAWIGYREFQPGKVFRRYNLNWNAWRSQTFGGERTSTGTNINGSFTLLNYWGGWAGINREFDYLNIRVLRGGPAVKGPGAWNWWAGFFSDSRKPVSVEASIWRWFDDERSHAGGIWTGLTWRPVANVRLTAGPRYNWNHDDWQYVATANALGADNYVLGVLDQKTIAMTTRLDWTFTPNLSLQLYAQPFISSGNYTAFREVVAPKADVYEDRFARLDEDRLTYEPSDDPDEPGTYHVDLNADGTNEFSFADPNFNFKQLRSTVVLRWEYLSGSTLFFVWSQSKTASAFTGDFRPGRNLRELFDASGDNIFSIKLNYYINP</sequence>
<feature type="region of interest" description="Disordered" evidence="1">
    <location>
        <begin position="26"/>
        <end position="55"/>
    </location>
</feature>
<evidence type="ECO:0008006" key="7">
    <source>
        <dbReference type="Google" id="ProtNLM"/>
    </source>
</evidence>
<dbReference type="AlphaFoldDB" id="A0AAE4Z5G0"/>
<dbReference type="Proteomes" id="UP000702544">
    <property type="component" value="Unassembled WGS sequence"/>
</dbReference>
<gene>
    <name evidence="5" type="ORF">GWO12_01085</name>
</gene>
<evidence type="ECO:0000313" key="6">
    <source>
        <dbReference type="Proteomes" id="UP000702544"/>
    </source>
</evidence>
<evidence type="ECO:0000256" key="1">
    <source>
        <dbReference type="SAM" id="MobiDB-lite"/>
    </source>
</evidence>
<evidence type="ECO:0000313" key="5">
    <source>
        <dbReference type="EMBL" id="NIR73699.1"/>
    </source>
</evidence>
<organism evidence="5 6">
    <name type="scientific">Candidatus Kutchimonas denitrificans</name>
    <dbReference type="NCBI Taxonomy" id="3056748"/>
    <lineage>
        <taxon>Bacteria</taxon>
        <taxon>Pseudomonadati</taxon>
        <taxon>Gemmatimonadota</taxon>
        <taxon>Gemmatimonadia</taxon>
        <taxon>Candidatus Palauibacterales</taxon>
        <taxon>Candidatus Palauibacteraceae</taxon>
        <taxon>Candidatus Kutchimonas</taxon>
    </lineage>
</organism>
<dbReference type="SUPFAM" id="SSF49344">
    <property type="entry name" value="CBD9-like"/>
    <property type="match status" value="1"/>
</dbReference>
<proteinExistence type="predicted"/>
<feature type="signal peptide" evidence="2">
    <location>
        <begin position="1"/>
        <end position="25"/>
    </location>
</feature>
<dbReference type="InterPro" id="IPR045670">
    <property type="entry name" value="DUF5916"/>
</dbReference>